<gene>
    <name evidence="1" type="ORF">FHU40_004444</name>
</gene>
<dbReference type="NCBIfam" id="NF037959">
    <property type="entry name" value="MFS_SpdSyn"/>
    <property type="match status" value="1"/>
</dbReference>
<dbReference type="EMBL" id="JACHWR010000003">
    <property type="protein sequence ID" value="MBB3044607.1"/>
    <property type="molecule type" value="Genomic_DNA"/>
</dbReference>
<reference evidence="1 2" key="1">
    <citation type="submission" date="2020-08" db="EMBL/GenBank/DDBJ databases">
        <title>Sequencing the genomes of 1000 actinobacteria strains.</title>
        <authorList>
            <person name="Klenk H.-P."/>
        </authorList>
    </citation>
    <scope>NUCLEOTIDE SEQUENCE [LARGE SCALE GENOMIC DNA]</scope>
    <source>
        <strain evidence="1 2">DSM 105498</strain>
    </source>
</reference>
<evidence type="ECO:0000313" key="1">
    <source>
        <dbReference type="EMBL" id="MBB3044607.1"/>
    </source>
</evidence>
<accession>A0A7W4W0F8</accession>
<protein>
    <submittedName>
        <fullName evidence="1">Spermidine synthase</fullName>
    </submittedName>
</protein>
<evidence type="ECO:0000313" key="2">
    <source>
        <dbReference type="Proteomes" id="UP000589626"/>
    </source>
</evidence>
<dbReference type="SUPFAM" id="SSF53335">
    <property type="entry name" value="S-adenosyl-L-methionine-dependent methyltransferases"/>
    <property type="match status" value="1"/>
</dbReference>
<comment type="caution">
    <text evidence="1">The sequence shown here is derived from an EMBL/GenBank/DDBJ whole genome shotgun (WGS) entry which is preliminary data.</text>
</comment>
<name>A0A7W4W0F8_9ACTN</name>
<keyword evidence="2" id="KW-1185">Reference proteome</keyword>
<proteinExistence type="predicted"/>
<dbReference type="InterPro" id="IPR029063">
    <property type="entry name" value="SAM-dependent_MTases_sf"/>
</dbReference>
<dbReference type="AlphaFoldDB" id="A0A7W4W0F8"/>
<dbReference type="Gene3D" id="3.40.50.150">
    <property type="entry name" value="Vaccinia Virus protein VP39"/>
    <property type="match status" value="1"/>
</dbReference>
<organism evidence="1 2">
    <name type="scientific">Nocardioides soli</name>
    <dbReference type="NCBI Taxonomy" id="1036020"/>
    <lineage>
        <taxon>Bacteria</taxon>
        <taxon>Bacillati</taxon>
        <taxon>Actinomycetota</taxon>
        <taxon>Actinomycetes</taxon>
        <taxon>Propionibacteriales</taxon>
        <taxon>Nocardioidaceae</taxon>
        <taxon>Nocardioides</taxon>
    </lineage>
</organism>
<dbReference type="Proteomes" id="UP000589626">
    <property type="component" value="Unassembled WGS sequence"/>
</dbReference>
<sequence>MQHDVEILPADRPGCFVLRMSGMDQSYVDLTDPTRLVFEYVRRLGDVVDVVAPPRSPLRVAHVGGAGLTLPRYVATTRPHSSQVVLEPAAAVTELVRRELPLPRRSGIKVRPVDGRAGVATLRDGGADMVVVDAFADARVPASLVTDAFFADLARVVGPTGVVALNLTDRAPFGWTRRAVAALRGALPHVLLTAEPATLRAKRLGNLVVVASRGEVPLDALRQRATTAAAPYRVLDAAAVSDSFGGGTPFTDDDTEPSPAP</sequence>
<dbReference type="RefSeq" id="WP_343057979.1">
    <property type="nucleotide sequence ID" value="NZ_JACHWR010000003.1"/>
</dbReference>